<dbReference type="GO" id="GO:0016020">
    <property type="term" value="C:membrane"/>
    <property type="evidence" value="ECO:0007669"/>
    <property type="project" value="UniProtKB-SubCell"/>
</dbReference>
<reference evidence="4" key="1">
    <citation type="submission" date="2022-01" db="EMBL/GenBank/DDBJ databases">
        <authorList>
            <person name="King R."/>
        </authorList>
    </citation>
    <scope>NUCLEOTIDE SEQUENCE</scope>
</reference>
<dbReference type="PROSITE" id="PS50850">
    <property type="entry name" value="MFS"/>
    <property type="match status" value="1"/>
</dbReference>
<comment type="subcellular location">
    <subcellularLocation>
        <location evidence="1">Membrane</location>
        <topology evidence="1">Multi-pass membrane protein</topology>
    </subcellularLocation>
</comment>
<dbReference type="PANTHER" id="PTHR11360:SF163">
    <property type="entry name" value="MONOCARBOXYLATE TRANSPORTER 9-LIKE PROTEIN"/>
    <property type="match status" value="1"/>
</dbReference>
<dbReference type="InterPro" id="IPR011701">
    <property type="entry name" value="MFS"/>
</dbReference>
<evidence type="ECO:0000313" key="5">
    <source>
        <dbReference type="Proteomes" id="UP001152798"/>
    </source>
</evidence>
<dbReference type="GO" id="GO:0008028">
    <property type="term" value="F:monocarboxylic acid transmembrane transporter activity"/>
    <property type="evidence" value="ECO:0007669"/>
    <property type="project" value="TreeGrafter"/>
</dbReference>
<feature type="transmembrane region" description="Helical" evidence="2">
    <location>
        <begin position="504"/>
        <end position="527"/>
    </location>
</feature>
<feature type="transmembrane region" description="Helical" evidence="2">
    <location>
        <begin position="21"/>
        <end position="42"/>
    </location>
</feature>
<dbReference type="Gene3D" id="1.20.1250.20">
    <property type="entry name" value="MFS general substrate transporter like domains"/>
    <property type="match status" value="2"/>
</dbReference>
<dbReference type="CDD" id="cd17352">
    <property type="entry name" value="MFS_MCT_SLC16"/>
    <property type="match status" value="1"/>
</dbReference>
<keyword evidence="2" id="KW-0812">Transmembrane</keyword>
<dbReference type="InterPro" id="IPR050327">
    <property type="entry name" value="Proton-linked_MCT"/>
</dbReference>
<keyword evidence="2" id="KW-1133">Transmembrane helix</keyword>
<feature type="transmembrane region" description="Helical" evidence="2">
    <location>
        <begin position="62"/>
        <end position="82"/>
    </location>
</feature>
<accession>A0A9P0MPB6</accession>
<dbReference type="EMBL" id="OV725080">
    <property type="protein sequence ID" value="CAH1399999.1"/>
    <property type="molecule type" value="Genomic_DNA"/>
</dbReference>
<organism evidence="4 5">
    <name type="scientific">Nezara viridula</name>
    <name type="common">Southern green stink bug</name>
    <name type="synonym">Cimex viridulus</name>
    <dbReference type="NCBI Taxonomy" id="85310"/>
    <lineage>
        <taxon>Eukaryota</taxon>
        <taxon>Metazoa</taxon>
        <taxon>Ecdysozoa</taxon>
        <taxon>Arthropoda</taxon>
        <taxon>Hexapoda</taxon>
        <taxon>Insecta</taxon>
        <taxon>Pterygota</taxon>
        <taxon>Neoptera</taxon>
        <taxon>Paraneoptera</taxon>
        <taxon>Hemiptera</taxon>
        <taxon>Heteroptera</taxon>
        <taxon>Panheteroptera</taxon>
        <taxon>Pentatomomorpha</taxon>
        <taxon>Pentatomoidea</taxon>
        <taxon>Pentatomidae</taxon>
        <taxon>Pentatominae</taxon>
        <taxon>Nezara</taxon>
    </lineage>
</organism>
<feature type="transmembrane region" description="Helical" evidence="2">
    <location>
        <begin position="118"/>
        <end position="141"/>
    </location>
</feature>
<dbReference type="SUPFAM" id="SSF103473">
    <property type="entry name" value="MFS general substrate transporter"/>
    <property type="match status" value="1"/>
</dbReference>
<evidence type="ECO:0000259" key="3">
    <source>
        <dbReference type="PROSITE" id="PS50850"/>
    </source>
</evidence>
<dbReference type="Proteomes" id="UP001152798">
    <property type="component" value="Chromosome 4"/>
</dbReference>
<protein>
    <recommendedName>
        <fullName evidence="3">Major facilitator superfamily (MFS) profile domain-containing protein</fullName>
    </recommendedName>
</protein>
<dbReference type="PANTHER" id="PTHR11360">
    <property type="entry name" value="MONOCARBOXYLATE TRANSPORTER"/>
    <property type="match status" value="1"/>
</dbReference>
<dbReference type="AlphaFoldDB" id="A0A9P0MPB6"/>
<feature type="transmembrane region" description="Helical" evidence="2">
    <location>
        <begin position="94"/>
        <end position="112"/>
    </location>
</feature>
<feature type="transmembrane region" description="Helical" evidence="2">
    <location>
        <begin position="153"/>
        <end position="171"/>
    </location>
</feature>
<sequence length="551" mass="60374">MESNNSVKMTKKGHAKMVPPDGGWGWLIVLGSSIMNVTTIAIEPSFGLLFKDLLSQLRVETTGASLVISTLDGIFNFSGLFVGPLIKKYTYRKIAILGSAISSAAILLTVPANSMPHMIITFGVLGGIGFGLANTCTLVGINSYFSKKKGQAVGLSMAGTAVGFMLMPQMVRLLLDEYDFRSALLILGALSLHGLVGACLFQPVSWHMKAEIVELEEEAQSLTHVQIEKKYNSEDDIKGNVYIPNLKGSKILYDDPSKASSRKESLISNVSLLDGTGNPFHIQGISGEGIKESDKQSEKATVGSCKEETQIKNNIGITPNNNITKSIKSNLLRLTKFMDLHLLKDGVYLNILYGLSMLDVVELNFKLILPFYLSNLGFKPSEIAYALSSMAVSDICARITVPPIMDRIAYSRRTTFLFGSICVVLGRSCLTLQTTILPIIVTLVIVGFFRGIARTSFPLVLTEYSTGNNFPSVLGLSMVFRGISVSLLGPLFGYLRDVTNSYPMFIHSQTILMTSVLITWIVEIFIINSKKNKRKISDALNKETEENYCDY</sequence>
<dbReference type="OrthoDB" id="6349241at2759"/>
<evidence type="ECO:0000256" key="1">
    <source>
        <dbReference type="ARBA" id="ARBA00004141"/>
    </source>
</evidence>
<dbReference type="Pfam" id="PF07690">
    <property type="entry name" value="MFS_1"/>
    <property type="match status" value="2"/>
</dbReference>
<dbReference type="InterPro" id="IPR036259">
    <property type="entry name" value="MFS_trans_sf"/>
</dbReference>
<evidence type="ECO:0000256" key="2">
    <source>
        <dbReference type="SAM" id="Phobius"/>
    </source>
</evidence>
<feature type="transmembrane region" description="Helical" evidence="2">
    <location>
        <begin position="473"/>
        <end position="492"/>
    </location>
</feature>
<keyword evidence="5" id="KW-1185">Reference proteome</keyword>
<feature type="transmembrane region" description="Helical" evidence="2">
    <location>
        <begin position="436"/>
        <end position="453"/>
    </location>
</feature>
<feature type="domain" description="Major facilitator superfamily (MFS) profile" evidence="3">
    <location>
        <begin position="24"/>
        <end position="531"/>
    </location>
</feature>
<evidence type="ECO:0000313" key="4">
    <source>
        <dbReference type="EMBL" id="CAH1399999.1"/>
    </source>
</evidence>
<proteinExistence type="predicted"/>
<name>A0A9P0MPB6_NEZVI</name>
<dbReference type="InterPro" id="IPR020846">
    <property type="entry name" value="MFS_dom"/>
</dbReference>
<keyword evidence="2" id="KW-0472">Membrane</keyword>
<gene>
    <name evidence="4" type="ORF">NEZAVI_LOCUS9317</name>
</gene>